<dbReference type="SUPFAM" id="SSF140453">
    <property type="entry name" value="EsxAB dimer-like"/>
    <property type="match status" value="1"/>
</dbReference>
<sequence length="112" mass="11660">MTFDMGAQTLTQLTTATSSAHDDLGANVRALYDAAAPLESRFNGEGRAAFDRFKTDTDQIATELNLALAAVLGGIDGQNVAFVEGEQNMAAETGTAHAGASFDAARFSSVSR</sequence>
<dbReference type="InterPro" id="IPR036689">
    <property type="entry name" value="ESAT-6-like_sf"/>
</dbReference>
<dbReference type="AlphaFoldDB" id="A0A6J4HBY0"/>
<gene>
    <name evidence="1" type="ORF">AVDCRST_MAG41-364</name>
</gene>
<name>A0A6J4HBY0_9ACTN</name>
<accession>A0A6J4HBY0</accession>
<evidence type="ECO:0008006" key="2">
    <source>
        <dbReference type="Google" id="ProtNLM"/>
    </source>
</evidence>
<protein>
    <recommendedName>
        <fullName evidence="2">WXG100 family type VII secretion target</fullName>
    </recommendedName>
</protein>
<reference evidence="1" key="1">
    <citation type="submission" date="2020-02" db="EMBL/GenBank/DDBJ databases">
        <authorList>
            <person name="Meier V. D."/>
        </authorList>
    </citation>
    <scope>NUCLEOTIDE SEQUENCE</scope>
    <source>
        <strain evidence="1">AVDCRST_MAG41</strain>
    </source>
</reference>
<organism evidence="1">
    <name type="scientific">uncultured Mycobacteriales bacterium</name>
    <dbReference type="NCBI Taxonomy" id="581187"/>
    <lineage>
        <taxon>Bacteria</taxon>
        <taxon>Bacillati</taxon>
        <taxon>Actinomycetota</taxon>
        <taxon>Actinomycetes</taxon>
        <taxon>Mycobacteriales</taxon>
        <taxon>environmental samples</taxon>
    </lineage>
</organism>
<dbReference type="Gene3D" id="1.10.287.1060">
    <property type="entry name" value="ESAT-6-like"/>
    <property type="match status" value="1"/>
</dbReference>
<proteinExistence type="predicted"/>
<dbReference type="EMBL" id="CADCTP010000031">
    <property type="protein sequence ID" value="CAA9218085.1"/>
    <property type="molecule type" value="Genomic_DNA"/>
</dbReference>
<evidence type="ECO:0000313" key="1">
    <source>
        <dbReference type="EMBL" id="CAA9218085.1"/>
    </source>
</evidence>